<sequence length="1641" mass="188999">MIRTIKSVNEFDQYKLKEIETSTWLRNYTFSGNALVIIINELTPEAQSLENLFAIDEAYLLSEFGLENLFALLSEEFQLAAEEIETIKEFFSMYSSLTEPQLRFILKFVEKILNQESPSIVEKIQTNLPELNLFRDQSLVIGPKGRKRLRANFLLANLQKPNGDLDTEKLQNNLYTFIESEEKNNFSDELWNGINPSEFEEKVIEFLNQKNLDLLSYEFNVVETVLNFKTKVGLSDKIKDALIYNGNPTKEEIEQIEDGISEIEKNQNPDTMQEFLEEYKEQLSQANKLDKVISRRIEKLRHPKDYHDLINALQYESFSLLEENAEKVSQNSSFELSVHASKITQQNSEILKMYLEGISNVVPHITYKQGPLNGITIDESANDVLTLKLHLLNDGEVLGTESFKVKGFEQLQLLTFKDAIEEGKVPHLKSYQEEEVQLLDVKEMLYERVDGYLSINQTGFEEHYNRFSGFLEGYSMTLREVLKSGLFSIDINKFKNHLEELLSGVSTSVDIASHIYKFINYIGTIDTLDVKLGQTGFCHERIVTIFNPIRLVSYISRYQKLEDQISEWIHRTVNNDLEVNNLEDYLEYVTEKTLNLAPRYFSSDGDDSFLIEVNEVLGEGQFILNTRRSENMDYLSSELSDELVKSVKSYFEVYPYAKDGLDILFLYCQSADIITKSIDALFNKHKSLNKLKITVHSTQAASIHQKINQWIKQKEEYTNPDKYSKFPTVEVNVISGNTINEISNQINAHMIDADLVVLADYFGQSNQVKYEFDKVEVKHSNDWFNLVYKEPLLDTESLKRISYVSEHLPDTLKSFYQLQYIFQKKEMLEENELYVLKNKISLSNFSDNALIDYMHENFNWIMFMDRYLDKSLLEKASSKAQIIQYKSKAGANKNFKLIVSSSEYIKKLNSNKQDYEYYDRLTKKLSLILKNDNIQRDSVKKAVNQVKSISGALVLKAIGPGKFSHELVATYLSMERRSKLENNLQVWSVCDELPWFRKNNRRPDLVITTVKESDGKITLDFELLELKFVNHAIFERERYDAIKQIQSGQNLYENLFDFTQDNADSKYWRNELVHYFIEKGTYSPEEAYLLKRLQHAQIGEIQVNIHSSIDAYCYTSNLYQNNFVRIEEDVYEDIIEGEFKNYIFNRAYILKSLGARNIDEPEYAELENTTETFSESLVLEEEKKGLDNDEEDPNVDNSDIAYRKDELEEEYEEPVQPDDTDNEDTINDGNDKEDPIKKGDDKGDDDIVVTPPAIDPPQFYYPEVEALKDIQTKRADIAADHSELQRKYVSTLETHFNRNGLNVKVNEVIVGSSVIRLTLILPSSLGIDKVLKKRKDIQIWLGLDQEPHLFIDKNGLNIDIVREEPDTIYFEEFMAIARQQLGNKIKKTNLVAPMGFDPLNDVISIDLSDPSTPHLLTGGTTGSGKSVTLNSIILGTMCFYEPSQLQFVFIDPKQVEFSIYEDLPHTESVVTEIGEAVNKLNLMVEEMERRYSMFKKEFASNLDEYTEMSQEVLPRIVIVFDEFADFMSQEKEVASQVENAILRLGQKARAAGIHLIICTQNPKSDIINTNIRNNLGARLALRATDSTASSVILGESGAENLGGKGDFLAKTASQKVIRGKSPFLTPEVKRALLKYFMSESK</sequence>
<dbReference type="PANTHER" id="PTHR22683:SF41">
    <property type="entry name" value="DNA TRANSLOCASE FTSK"/>
    <property type="match status" value="1"/>
</dbReference>
<feature type="domain" description="FtsK" evidence="7">
    <location>
        <begin position="1400"/>
        <end position="1590"/>
    </location>
</feature>
<keyword evidence="2 4" id="KW-0547">Nucleotide-binding</keyword>
<dbReference type="InterPro" id="IPR050206">
    <property type="entry name" value="FtsK/SpoIIIE/SftA"/>
</dbReference>
<dbReference type="InterPro" id="IPR027417">
    <property type="entry name" value="P-loop_NTPase"/>
</dbReference>
<comment type="subcellular location">
    <subcellularLocation>
        <location evidence="1">Membrane</location>
        <topology evidence="1">Multi-pass membrane protein</topology>
    </subcellularLocation>
</comment>
<dbReference type="EMBL" id="VTEG01000001">
    <property type="protein sequence ID" value="TYS01677.1"/>
    <property type="molecule type" value="Genomic_DNA"/>
</dbReference>
<proteinExistence type="predicted"/>
<reference evidence="8 9" key="1">
    <citation type="submission" date="2019-08" db="EMBL/GenBank/DDBJ databases">
        <title>Bacillus genomes from the desert of Cuatro Cienegas, Coahuila.</title>
        <authorList>
            <person name="Olmedo-Alvarez G."/>
        </authorList>
    </citation>
    <scope>NUCLEOTIDE SEQUENCE [LARGE SCALE GENOMIC DNA]</scope>
    <source>
        <strain evidence="8 9">CH128b_4D</strain>
    </source>
</reference>
<feature type="binding site" evidence="4">
    <location>
        <begin position="1419"/>
        <end position="1426"/>
    </location>
    <ligand>
        <name>ATP</name>
        <dbReference type="ChEBI" id="CHEBI:30616"/>
    </ligand>
</feature>
<evidence type="ECO:0000256" key="2">
    <source>
        <dbReference type="ARBA" id="ARBA00022741"/>
    </source>
</evidence>
<evidence type="ECO:0000256" key="3">
    <source>
        <dbReference type="ARBA" id="ARBA00022840"/>
    </source>
</evidence>
<dbReference type="GO" id="GO:0005524">
    <property type="term" value="F:ATP binding"/>
    <property type="evidence" value="ECO:0007669"/>
    <property type="project" value="UniProtKB-UniRule"/>
</dbReference>
<evidence type="ECO:0000256" key="6">
    <source>
        <dbReference type="SAM" id="MobiDB-lite"/>
    </source>
</evidence>
<feature type="compositionally biased region" description="Basic and acidic residues" evidence="6">
    <location>
        <begin position="1229"/>
        <end position="1241"/>
    </location>
</feature>
<feature type="compositionally biased region" description="Acidic residues" evidence="6">
    <location>
        <begin position="1207"/>
        <end position="1226"/>
    </location>
</feature>
<feature type="region of interest" description="Disordered" evidence="6">
    <location>
        <begin position="1207"/>
        <end position="1246"/>
    </location>
</feature>
<evidence type="ECO:0000259" key="7">
    <source>
        <dbReference type="PROSITE" id="PS50901"/>
    </source>
</evidence>
<evidence type="ECO:0000256" key="4">
    <source>
        <dbReference type="PROSITE-ProRule" id="PRU00289"/>
    </source>
</evidence>
<dbReference type="SUPFAM" id="SSF52540">
    <property type="entry name" value="P-loop containing nucleoside triphosphate hydrolases"/>
    <property type="match status" value="1"/>
</dbReference>
<organism evidence="8 9">
    <name type="scientific">Rossellomorea vietnamensis</name>
    <dbReference type="NCBI Taxonomy" id="218284"/>
    <lineage>
        <taxon>Bacteria</taxon>
        <taxon>Bacillati</taxon>
        <taxon>Bacillota</taxon>
        <taxon>Bacilli</taxon>
        <taxon>Bacillales</taxon>
        <taxon>Bacillaceae</taxon>
        <taxon>Rossellomorea</taxon>
    </lineage>
</organism>
<feature type="coiled-coil region" evidence="5">
    <location>
        <begin position="1470"/>
        <end position="1497"/>
    </location>
</feature>
<evidence type="ECO:0000313" key="8">
    <source>
        <dbReference type="EMBL" id="TYS01677.1"/>
    </source>
</evidence>
<dbReference type="Gene3D" id="3.40.50.300">
    <property type="entry name" value="P-loop containing nucleotide triphosphate hydrolases"/>
    <property type="match status" value="1"/>
</dbReference>
<dbReference type="GO" id="GO:0016020">
    <property type="term" value="C:membrane"/>
    <property type="evidence" value="ECO:0007669"/>
    <property type="project" value="UniProtKB-SubCell"/>
</dbReference>
<keyword evidence="3 4" id="KW-0067">ATP-binding</keyword>
<dbReference type="Proteomes" id="UP000325182">
    <property type="component" value="Unassembled WGS sequence"/>
</dbReference>
<evidence type="ECO:0000313" key="9">
    <source>
        <dbReference type="Proteomes" id="UP000325182"/>
    </source>
</evidence>
<evidence type="ECO:0000256" key="1">
    <source>
        <dbReference type="ARBA" id="ARBA00004141"/>
    </source>
</evidence>
<dbReference type="PROSITE" id="PS50901">
    <property type="entry name" value="FTSK"/>
    <property type="match status" value="1"/>
</dbReference>
<evidence type="ECO:0000256" key="5">
    <source>
        <dbReference type="SAM" id="Coils"/>
    </source>
</evidence>
<accession>A0A5D4MJ91</accession>
<comment type="caution">
    <text evidence="8">The sequence shown here is derived from an EMBL/GenBank/DDBJ whole genome shotgun (WGS) entry which is preliminary data.</text>
</comment>
<dbReference type="InterPro" id="IPR002543">
    <property type="entry name" value="FtsK_dom"/>
</dbReference>
<gene>
    <name evidence="8" type="ORF">FZC84_00985</name>
</gene>
<protein>
    <submittedName>
        <fullName evidence="8">DNA translocase FtsK</fullName>
    </submittedName>
</protein>
<dbReference type="GO" id="GO:0003677">
    <property type="term" value="F:DNA binding"/>
    <property type="evidence" value="ECO:0007669"/>
    <property type="project" value="InterPro"/>
</dbReference>
<dbReference type="PANTHER" id="PTHR22683">
    <property type="entry name" value="SPORULATION PROTEIN RELATED"/>
    <property type="match status" value="1"/>
</dbReference>
<keyword evidence="5" id="KW-0175">Coiled coil</keyword>
<name>A0A5D4MJ91_9BACI</name>
<dbReference type="Pfam" id="PF01580">
    <property type="entry name" value="FtsK_SpoIIIE"/>
    <property type="match status" value="1"/>
</dbReference>